<sequence>MAPSVANSPGAKRSNLTLRILSSLVLGPLILAAVYVGQWEFAVIVGLLGVLGADEWLRLVLRRPAPGWARASAAIAVVAVTIATGCAGAV</sequence>
<evidence type="ECO:0000256" key="1">
    <source>
        <dbReference type="SAM" id="Phobius"/>
    </source>
</evidence>
<organism evidence="2 3">
    <name type="scientific">Inquilinus limosus MP06</name>
    <dbReference type="NCBI Taxonomy" id="1398085"/>
    <lineage>
        <taxon>Bacteria</taxon>
        <taxon>Pseudomonadati</taxon>
        <taxon>Pseudomonadota</taxon>
        <taxon>Alphaproteobacteria</taxon>
        <taxon>Rhodospirillales</taxon>
        <taxon>Rhodospirillaceae</taxon>
        <taxon>Inquilinus</taxon>
    </lineage>
</organism>
<keyword evidence="1" id="KW-0472">Membrane</keyword>
<comment type="caution">
    <text evidence="2">The sequence shown here is derived from an EMBL/GenBank/DDBJ whole genome shotgun (WGS) entry which is preliminary data.</text>
</comment>
<keyword evidence="1" id="KW-0812">Transmembrane</keyword>
<gene>
    <name evidence="2" type="ORF">P409_17850</name>
</gene>
<proteinExistence type="predicted"/>
<evidence type="ECO:0000313" key="3">
    <source>
        <dbReference type="Proteomes" id="UP000029995"/>
    </source>
</evidence>
<name>A0A0A0D4T3_9PROT</name>
<evidence type="ECO:0000313" key="2">
    <source>
        <dbReference type="EMBL" id="KGM33055.1"/>
    </source>
</evidence>
<protein>
    <recommendedName>
        <fullName evidence="4">Phosphatidate cytidylyltransferase</fullName>
    </recommendedName>
</protein>
<dbReference type="AlphaFoldDB" id="A0A0A0D4T3"/>
<evidence type="ECO:0008006" key="4">
    <source>
        <dbReference type="Google" id="ProtNLM"/>
    </source>
</evidence>
<feature type="transmembrane region" description="Helical" evidence="1">
    <location>
        <begin position="16"/>
        <end position="35"/>
    </location>
</feature>
<feature type="non-terminal residue" evidence="2">
    <location>
        <position position="90"/>
    </location>
</feature>
<dbReference type="Pfam" id="PF01148">
    <property type="entry name" value="CTP_transf_1"/>
    <property type="match status" value="1"/>
</dbReference>
<dbReference type="EMBL" id="JANX01000229">
    <property type="protein sequence ID" value="KGM33055.1"/>
    <property type="molecule type" value="Genomic_DNA"/>
</dbReference>
<keyword evidence="1" id="KW-1133">Transmembrane helix</keyword>
<dbReference type="Proteomes" id="UP000029995">
    <property type="component" value="Unassembled WGS sequence"/>
</dbReference>
<accession>A0A0A0D4T3</accession>
<reference evidence="2 3" key="1">
    <citation type="submission" date="2014-01" db="EMBL/GenBank/DDBJ databases">
        <title>Genome sequence determination for a cystic fibrosis isolate, Inquilinus limosus.</title>
        <authorList>
            <person name="Pino M."/>
            <person name="Di Conza J."/>
            <person name="Gutkind G."/>
        </authorList>
    </citation>
    <scope>NUCLEOTIDE SEQUENCE [LARGE SCALE GENOMIC DNA]</scope>
    <source>
        <strain evidence="2 3">MP06</strain>
    </source>
</reference>